<proteinExistence type="predicted"/>
<reference evidence="1 2" key="1">
    <citation type="journal article" date="2021" name="Hortic Res">
        <title>High-quality reference genome and annotation aids understanding of berry development for evergreen blueberry (Vaccinium darrowii).</title>
        <authorList>
            <person name="Yu J."/>
            <person name="Hulse-Kemp A.M."/>
            <person name="Babiker E."/>
            <person name="Staton M."/>
        </authorList>
    </citation>
    <scope>NUCLEOTIDE SEQUENCE [LARGE SCALE GENOMIC DNA]</scope>
    <source>
        <strain evidence="2">cv. NJ 8807/NJ 8810</strain>
        <tissue evidence="1">Young leaf</tissue>
    </source>
</reference>
<evidence type="ECO:0000313" key="1">
    <source>
        <dbReference type="EMBL" id="KAH7858813.1"/>
    </source>
</evidence>
<comment type="caution">
    <text evidence="1">The sequence shown here is derived from an EMBL/GenBank/DDBJ whole genome shotgun (WGS) entry which is preliminary data.</text>
</comment>
<sequence>MKVTRNPLLPPPLSSREEFFLPRFDESTSLISHFAKEVGLRGKNEKLTKIYHIGHHHPLFLVNKRIDDESSTGRKLIACDLCAQPVSAPFYYCTKCNFILHKCCAVIPIKLKPPSHWTRFC</sequence>
<keyword evidence="2" id="KW-1185">Reference proteome</keyword>
<name>A0ACB7YZ65_9ERIC</name>
<evidence type="ECO:0000313" key="2">
    <source>
        <dbReference type="Proteomes" id="UP000828048"/>
    </source>
</evidence>
<gene>
    <name evidence="1" type="ORF">Vadar_028345</name>
</gene>
<dbReference type="EMBL" id="CM037153">
    <property type="protein sequence ID" value="KAH7858813.1"/>
    <property type="molecule type" value="Genomic_DNA"/>
</dbReference>
<organism evidence="1 2">
    <name type="scientific">Vaccinium darrowii</name>
    <dbReference type="NCBI Taxonomy" id="229202"/>
    <lineage>
        <taxon>Eukaryota</taxon>
        <taxon>Viridiplantae</taxon>
        <taxon>Streptophyta</taxon>
        <taxon>Embryophyta</taxon>
        <taxon>Tracheophyta</taxon>
        <taxon>Spermatophyta</taxon>
        <taxon>Magnoliopsida</taxon>
        <taxon>eudicotyledons</taxon>
        <taxon>Gunneridae</taxon>
        <taxon>Pentapetalae</taxon>
        <taxon>asterids</taxon>
        <taxon>Ericales</taxon>
        <taxon>Ericaceae</taxon>
        <taxon>Vaccinioideae</taxon>
        <taxon>Vaccinieae</taxon>
        <taxon>Vaccinium</taxon>
    </lineage>
</organism>
<protein>
    <submittedName>
        <fullName evidence="1">Uncharacterized protein</fullName>
    </submittedName>
</protein>
<dbReference type="Proteomes" id="UP000828048">
    <property type="component" value="Chromosome 3"/>
</dbReference>
<accession>A0ACB7YZ65</accession>